<dbReference type="Pfam" id="PF00685">
    <property type="entry name" value="Sulfotransfer_1"/>
    <property type="match status" value="2"/>
</dbReference>
<dbReference type="GO" id="GO:0008146">
    <property type="term" value="F:sulfotransferase activity"/>
    <property type="evidence" value="ECO:0000318"/>
    <property type="project" value="GO_Central"/>
</dbReference>
<dbReference type="STRING" id="13616.ENSMODP00000027473"/>
<dbReference type="GeneTree" id="ENSGT00940000154432"/>
<feature type="domain" description="Sulfotransferase" evidence="4">
    <location>
        <begin position="37"/>
        <end position="118"/>
    </location>
</feature>
<dbReference type="Ensembl" id="ENSMODT00000029014.2">
    <property type="protein sequence ID" value="ENSMODP00000027473.2"/>
    <property type="gene ID" value="ENSMODG00000022835.2"/>
</dbReference>
<reference evidence="5" key="1">
    <citation type="journal article" date="2007" name="Nature">
        <title>Genome of the marsupial Monodelphis domestica reveals innovation in non-coding sequences.</title>
        <authorList>
            <person name="Mikkelsen T.S."/>
            <person name="Wakefield M.J."/>
            <person name="Aken B."/>
            <person name="Amemiya C.T."/>
            <person name="Chang J.L."/>
            <person name="Duke S."/>
            <person name="Garber M."/>
            <person name="Gentles A.J."/>
            <person name="Goodstadt L."/>
            <person name="Heger A."/>
            <person name="Jurka J."/>
            <person name="Kamal M."/>
            <person name="Mauceli E."/>
            <person name="Searle S.M."/>
            <person name="Sharpe T."/>
            <person name="Baker M.L."/>
            <person name="Batzer M.A."/>
            <person name="Benos P.V."/>
            <person name="Belov K."/>
            <person name="Clamp M."/>
            <person name="Cook A."/>
            <person name="Cuff J."/>
            <person name="Das R."/>
            <person name="Davidow L."/>
            <person name="Deakin J.E."/>
            <person name="Fazzari M.J."/>
            <person name="Glass J.L."/>
            <person name="Grabherr M."/>
            <person name="Greally J.M."/>
            <person name="Gu W."/>
            <person name="Hore T.A."/>
            <person name="Huttley G.A."/>
            <person name="Kleber M."/>
            <person name="Jirtle R.L."/>
            <person name="Koina E."/>
            <person name="Lee J.T."/>
            <person name="Mahony S."/>
            <person name="Marra M.A."/>
            <person name="Miller R.D."/>
            <person name="Nicholls R.D."/>
            <person name="Oda M."/>
            <person name="Papenfuss A.T."/>
            <person name="Parra Z.E."/>
            <person name="Pollock D.D."/>
            <person name="Ray D.A."/>
            <person name="Schein J.E."/>
            <person name="Speed T.P."/>
            <person name="Thompson K."/>
            <person name="VandeBerg J.L."/>
            <person name="Wade C.M."/>
            <person name="Walker J.A."/>
            <person name="Waters P.D."/>
            <person name="Webber C."/>
            <person name="Weidman J.R."/>
            <person name="Xie X."/>
            <person name="Zody M.C."/>
            <person name="Baldwin J."/>
            <person name="Abdouelleil A."/>
            <person name="Abdulkadir J."/>
            <person name="Abebe A."/>
            <person name="Abera B."/>
            <person name="Abreu J."/>
            <person name="Acer S.C."/>
            <person name="Aftuck L."/>
            <person name="Alexander A."/>
            <person name="An P."/>
            <person name="Anderson E."/>
            <person name="Anderson S."/>
            <person name="Arachi H."/>
            <person name="Azer M."/>
            <person name="Bachantsang P."/>
            <person name="Barry A."/>
            <person name="Bayul T."/>
            <person name="Berlin A."/>
            <person name="Bessette D."/>
            <person name="Bloom T."/>
            <person name="Bloom T."/>
            <person name="Boguslavskiy L."/>
            <person name="Bonnet C."/>
            <person name="Boukhgalter B."/>
            <person name="Bourzgui I."/>
            <person name="Brown A."/>
            <person name="Cahill P."/>
            <person name="Channer S."/>
            <person name="Cheshatsang Y."/>
            <person name="Chuda L."/>
            <person name="Citroen M."/>
            <person name="Collymore A."/>
            <person name="Cooke P."/>
            <person name="Costello M."/>
            <person name="D'Aco K."/>
            <person name="Daza R."/>
            <person name="De Haan G."/>
            <person name="DeGray S."/>
            <person name="DeMaso C."/>
            <person name="Dhargay N."/>
            <person name="Dooley K."/>
            <person name="Dooley E."/>
            <person name="Doricent M."/>
            <person name="Dorje P."/>
            <person name="Dorjee K."/>
            <person name="Dupes A."/>
            <person name="Elong R."/>
            <person name="Falk J."/>
            <person name="Farina A."/>
            <person name="Faro S."/>
            <person name="Ferguson D."/>
            <person name="Fisher S."/>
            <person name="Foley C.D."/>
            <person name="Franke A."/>
            <person name="Friedrich D."/>
            <person name="Gadbois L."/>
            <person name="Gearin G."/>
            <person name="Gearin C.R."/>
            <person name="Giannoukos G."/>
            <person name="Goode T."/>
            <person name="Graham J."/>
            <person name="Grandbois E."/>
            <person name="Grewal S."/>
            <person name="Gyaltsen K."/>
            <person name="Hafez N."/>
            <person name="Hagos B."/>
            <person name="Hall J."/>
            <person name="Henson C."/>
            <person name="Hollinger A."/>
            <person name="Honan T."/>
            <person name="Huard M.D."/>
            <person name="Hughes L."/>
            <person name="Hurhula B."/>
            <person name="Husby M.E."/>
            <person name="Kamat A."/>
            <person name="Kanga B."/>
            <person name="Kashin S."/>
            <person name="Khazanovich D."/>
            <person name="Kisner P."/>
            <person name="Lance K."/>
            <person name="Lara M."/>
            <person name="Lee W."/>
            <person name="Lennon N."/>
            <person name="Letendre F."/>
            <person name="LeVine R."/>
            <person name="Lipovsky A."/>
            <person name="Liu X."/>
            <person name="Liu J."/>
            <person name="Liu S."/>
            <person name="Lokyitsang T."/>
            <person name="Lokyitsang Y."/>
            <person name="Lubonja R."/>
            <person name="Lui A."/>
            <person name="MacDonald P."/>
            <person name="Magnisalis V."/>
            <person name="Maru K."/>
            <person name="Matthews C."/>
            <person name="McCusker W."/>
            <person name="McDonough S."/>
            <person name="Mehta T."/>
            <person name="Meldrim J."/>
            <person name="Meneus L."/>
            <person name="Mihai O."/>
            <person name="Mihalev A."/>
            <person name="Mihova T."/>
            <person name="Mittelman R."/>
            <person name="Mlenga V."/>
            <person name="Montmayeur A."/>
            <person name="Mulrain L."/>
            <person name="Navidi A."/>
            <person name="Naylor J."/>
            <person name="Negash T."/>
            <person name="Nguyen T."/>
            <person name="Nguyen N."/>
            <person name="Nicol R."/>
            <person name="Norbu C."/>
            <person name="Norbu N."/>
            <person name="Novod N."/>
            <person name="O'Neill B."/>
            <person name="Osman S."/>
            <person name="Markiewicz E."/>
            <person name="Oyono O.L."/>
            <person name="Patti C."/>
            <person name="Phunkhang P."/>
            <person name="Pierre F."/>
            <person name="Priest M."/>
            <person name="Raghuraman S."/>
            <person name="Rege F."/>
            <person name="Reyes R."/>
            <person name="Rise C."/>
            <person name="Rogov P."/>
            <person name="Ross K."/>
            <person name="Ryan E."/>
            <person name="Settipalli S."/>
            <person name="Shea T."/>
            <person name="Sherpa N."/>
            <person name="Shi L."/>
            <person name="Shih D."/>
            <person name="Sparrow T."/>
            <person name="Spaulding J."/>
            <person name="Stalker J."/>
            <person name="Stange-Thomann N."/>
            <person name="Stavropoulos S."/>
            <person name="Stone C."/>
            <person name="Strader C."/>
            <person name="Tesfaye S."/>
            <person name="Thomson T."/>
            <person name="Thoulutsang Y."/>
            <person name="Thoulutsang D."/>
            <person name="Topham K."/>
            <person name="Topping I."/>
            <person name="Tsamla T."/>
            <person name="Vassiliev H."/>
            <person name="Vo A."/>
            <person name="Wangchuk T."/>
            <person name="Wangdi T."/>
            <person name="Weiand M."/>
            <person name="Wilkinson J."/>
            <person name="Wilson A."/>
            <person name="Yadav S."/>
            <person name="Young G."/>
            <person name="Yu Q."/>
            <person name="Zembek L."/>
            <person name="Zhong D."/>
            <person name="Zimmer A."/>
            <person name="Zwirko Z."/>
            <person name="Jaffe D.B."/>
            <person name="Alvarez P."/>
            <person name="Brockman W."/>
            <person name="Butler J."/>
            <person name="Chin C."/>
            <person name="Gnerre S."/>
            <person name="MacCallum I."/>
            <person name="Graves J.A."/>
            <person name="Ponting C.P."/>
            <person name="Breen M."/>
            <person name="Samollow P.B."/>
            <person name="Lander E.S."/>
            <person name="Lindblad-Toh K."/>
        </authorList>
    </citation>
    <scope>NUCLEOTIDE SEQUENCE [LARGE SCALE GENOMIC DNA]</scope>
</reference>
<comment type="similarity">
    <text evidence="1 3">Belongs to the sulfotransferase 1 family.</text>
</comment>
<keyword evidence="2 3" id="KW-0808">Transferase</keyword>
<evidence type="ECO:0000259" key="4">
    <source>
        <dbReference type="Pfam" id="PF00685"/>
    </source>
</evidence>
<evidence type="ECO:0000313" key="5">
    <source>
        <dbReference type="Ensembl" id="ENSMODP00000027473.2"/>
    </source>
</evidence>
<feature type="domain" description="Sulfotransferase" evidence="4">
    <location>
        <begin position="146"/>
        <end position="175"/>
    </location>
</feature>
<dbReference type="EC" id="2.8.2.-" evidence="3"/>
<proteinExistence type="inferred from homology"/>
<sequence>MEKPSNRVLLKGIFLSPTFYNVEAIKRMQDEFEVRNQDVIIVTYPKSGTHWMIDIISLIYSKGDPTWVKSVPFWKRSPWIEMEYGMEMVKNKEDPRLFTSHLPIHLFPKAYFTSKAKVSSGGPRLTGKETSGFTFEHVIENFQQGNGICGDWKNHFTVTQADVFNKLYQEKMEELGTDLFPWDQC</sequence>
<reference evidence="5" key="3">
    <citation type="submission" date="2025-09" db="UniProtKB">
        <authorList>
            <consortium name="Ensembl"/>
        </authorList>
    </citation>
    <scope>IDENTIFICATION</scope>
</reference>
<dbReference type="AlphaFoldDB" id="H9H9J3"/>
<dbReference type="InterPro" id="IPR027417">
    <property type="entry name" value="P-loop_NTPase"/>
</dbReference>
<reference evidence="5" key="2">
    <citation type="submission" date="2025-08" db="UniProtKB">
        <authorList>
            <consortium name="Ensembl"/>
        </authorList>
    </citation>
    <scope>IDENTIFICATION</scope>
</reference>
<keyword evidence="6" id="KW-1185">Reference proteome</keyword>
<protein>
    <recommendedName>
        <fullName evidence="3">Sulfotransferase</fullName>
        <ecNumber evidence="3">2.8.2.-</ecNumber>
    </recommendedName>
</protein>
<evidence type="ECO:0000256" key="3">
    <source>
        <dbReference type="RuleBase" id="RU361155"/>
    </source>
</evidence>
<dbReference type="SUPFAM" id="SSF52540">
    <property type="entry name" value="P-loop containing nucleoside triphosphate hydrolases"/>
    <property type="match status" value="1"/>
</dbReference>
<dbReference type="InterPro" id="IPR000863">
    <property type="entry name" value="Sulfotransferase_dom"/>
</dbReference>
<evidence type="ECO:0000256" key="2">
    <source>
        <dbReference type="ARBA" id="ARBA00022679"/>
    </source>
</evidence>
<dbReference type="OMA" id="WSAFENF"/>
<name>H9H9J3_MONDO</name>
<dbReference type="PANTHER" id="PTHR11783">
    <property type="entry name" value="SULFOTRANSFERASE SULT"/>
    <property type="match status" value="1"/>
</dbReference>
<evidence type="ECO:0000256" key="1">
    <source>
        <dbReference type="ARBA" id="ARBA00005771"/>
    </source>
</evidence>
<dbReference type="InParanoid" id="H9H9J3"/>
<dbReference type="Gene3D" id="3.40.50.300">
    <property type="entry name" value="P-loop containing nucleotide triphosphate hydrolases"/>
    <property type="match status" value="2"/>
</dbReference>
<dbReference type="Proteomes" id="UP000002280">
    <property type="component" value="Unplaced"/>
</dbReference>
<evidence type="ECO:0000313" key="6">
    <source>
        <dbReference type="Proteomes" id="UP000002280"/>
    </source>
</evidence>
<dbReference type="Bgee" id="ENSMODG00000022835">
    <property type="expression patterns" value="Expressed in liver"/>
</dbReference>
<dbReference type="GO" id="GO:0051923">
    <property type="term" value="P:sulfation"/>
    <property type="evidence" value="ECO:0000318"/>
    <property type="project" value="GO_Central"/>
</dbReference>
<organism evidence="5 6">
    <name type="scientific">Monodelphis domestica</name>
    <name type="common">Gray short-tailed opossum</name>
    <dbReference type="NCBI Taxonomy" id="13616"/>
    <lineage>
        <taxon>Eukaryota</taxon>
        <taxon>Metazoa</taxon>
        <taxon>Chordata</taxon>
        <taxon>Craniata</taxon>
        <taxon>Vertebrata</taxon>
        <taxon>Euteleostomi</taxon>
        <taxon>Mammalia</taxon>
        <taxon>Metatheria</taxon>
        <taxon>Didelphimorphia</taxon>
        <taxon>Didelphidae</taxon>
        <taxon>Monodelphis</taxon>
    </lineage>
</organism>
<accession>H9H9J3</accession>
<dbReference type="GO" id="GO:0005737">
    <property type="term" value="C:cytoplasm"/>
    <property type="evidence" value="ECO:0000318"/>
    <property type="project" value="GO_Central"/>
</dbReference>